<dbReference type="EC" id="2.3.2.27" evidence="1"/>
<keyword evidence="1" id="KW-0808">Transferase</keyword>
<dbReference type="GO" id="GO:0030915">
    <property type="term" value="C:Smc5-Smc6 complex"/>
    <property type="evidence" value="ECO:0007669"/>
    <property type="project" value="UniProtKB-UniRule"/>
</dbReference>
<accession>A0A8H6BS50</accession>
<dbReference type="AlphaFoldDB" id="A0A8H6BS50"/>
<dbReference type="GO" id="GO:0061630">
    <property type="term" value="F:ubiquitin protein ligase activity"/>
    <property type="evidence" value="ECO:0007669"/>
    <property type="project" value="UniProtKB-EC"/>
</dbReference>
<dbReference type="InterPro" id="IPR036388">
    <property type="entry name" value="WH-like_DNA-bd_sf"/>
</dbReference>
<keyword evidence="1" id="KW-0227">DNA damage</keyword>
<keyword evidence="1" id="KW-0862">Zinc</keyword>
<comment type="similarity">
    <text evidence="1">Belongs to the NSE1 family.</text>
</comment>
<keyword evidence="1" id="KW-0539">Nucleus</keyword>
<comment type="catalytic activity">
    <reaction evidence="1">
        <text>S-ubiquitinyl-[E2 ubiquitin-conjugating enzyme]-L-cysteine + [acceptor protein]-L-lysine = [E2 ubiquitin-conjugating enzyme]-L-cysteine + N(6)-ubiquitinyl-[acceptor protein]-L-lysine.</text>
        <dbReference type="EC" id="2.3.2.27"/>
    </reaction>
</comment>
<keyword evidence="1" id="KW-0479">Metal-binding</keyword>
<evidence type="ECO:0000313" key="3">
    <source>
        <dbReference type="Proteomes" id="UP000536275"/>
    </source>
</evidence>
<evidence type="ECO:0000313" key="2">
    <source>
        <dbReference type="EMBL" id="KAF6059972.1"/>
    </source>
</evidence>
<dbReference type="Proteomes" id="UP000536275">
    <property type="component" value="Unassembled WGS sequence"/>
</dbReference>
<comment type="caution">
    <text evidence="2">The sequence shown here is derived from an EMBL/GenBank/DDBJ whole genome shotgun (WGS) entry which is preliminary data.</text>
</comment>
<comment type="subunit">
    <text evidence="1">Component of the Smc5-Smc6 complex.</text>
</comment>
<proteinExistence type="inferred from homology"/>
<dbReference type="GO" id="GO:0005634">
    <property type="term" value="C:nucleus"/>
    <property type="evidence" value="ECO:0007669"/>
    <property type="project" value="UniProtKB-SubCell"/>
</dbReference>
<comment type="subcellular location">
    <subcellularLocation>
        <location evidence="1">Nucleus</location>
    </subcellularLocation>
</comment>
<dbReference type="Gene3D" id="3.90.1150.220">
    <property type="match status" value="1"/>
</dbReference>
<dbReference type="EMBL" id="JABWAD010000069">
    <property type="protein sequence ID" value="KAF6059972.1"/>
    <property type="molecule type" value="Genomic_DNA"/>
</dbReference>
<sequence>MYSEAHRLLLTYIRSVRYVEAGVLLEAFKFMLGNLQSEVQPSKNVLDQYIAEINSKISGQNFKIERKTHEITGDLYYIFINTLSDEIVQESSVYTTAELTVIKYLIRNIIEASDYRCSLARVNANQTISTNTNKNLMEADSMVDRLIDDGWFISTIDDRLMLSIKTLCELKEYLIETYGVNGDDTDADGKVLLCTQCKEIVTLGWIIPSGSKPFHRKCYDVYCRTNQIYPEDESDLLRVGPDPSTL</sequence>
<keyword evidence="1" id="KW-0833">Ubl conjugation pathway</keyword>
<keyword evidence="1" id="KW-0233">DNA recombination</keyword>
<keyword evidence="1" id="KW-0863">Zinc-finger</keyword>
<comment type="function">
    <text evidence="1">Acts in a DNA repair pathway for removal of UV-induced DNA damage that is distinct from classical nucleotide excision repair and in repair of ionizing radiation damage. Functions in homologous recombination repair of DNA double strand breaks and in recovery of stalled replication forks.</text>
</comment>
<dbReference type="GO" id="GO:0008270">
    <property type="term" value="F:zinc ion binding"/>
    <property type="evidence" value="ECO:0007669"/>
    <property type="project" value="UniProtKB-KW"/>
</dbReference>
<protein>
    <recommendedName>
        <fullName evidence="1">Non-structural maintenance of chromosomes element 1 homolog</fullName>
        <ecNumber evidence="1">2.3.2.27</ecNumber>
    </recommendedName>
</protein>
<dbReference type="Pfam" id="PF07574">
    <property type="entry name" value="SMC_Nse1"/>
    <property type="match status" value="1"/>
</dbReference>
<dbReference type="InterPro" id="IPR011513">
    <property type="entry name" value="Nse1"/>
</dbReference>
<name>A0A8H6BS50_CANAX</name>
<organism evidence="2 3">
    <name type="scientific">Candida albicans</name>
    <name type="common">Yeast</name>
    <dbReference type="NCBI Taxonomy" id="5476"/>
    <lineage>
        <taxon>Eukaryota</taxon>
        <taxon>Fungi</taxon>
        <taxon>Dikarya</taxon>
        <taxon>Ascomycota</taxon>
        <taxon>Saccharomycotina</taxon>
        <taxon>Pichiomycetes</taxon>
        <taxon>Debaryomycetaceae</taxon>
        <taxon>Candida/Lodderomyces clade</taxon>
        <taxon>Candida</taxon>
    </lineage>
</organism>
<dbReference type="PANTHER" id="PTHR20973">
    <property type="entry name" value="NON-SMC ELEMENT 1-RELATED"/>
    <property type="match status" value="1"/>
</dbReference>
<reference evidence="2 3" key="1">
    <citation type="submission" date="2020-03" db="EMBL/GenBank/DDBJ databases">
        <title>FDA dAtabase for Regulatory Grade micrObial Sequences (FDA-ARGOS): Supporting development and validation of Infectious Disease Dx tests.</title>
        <authorList>
            <person name="Campos J."/>
            <person name="Goldberg B."/>
            <person name="Tallon L."/>
            <person name="Sadzewicz L."/>
            <person name="Vavikolanu K."/>
            <person name="Mehta A."/>
            <person name="Aluvathingal J."/>
            <person name="Nadendla S."/>
            <person name="Nandy P."/>
            <person name="Geyer C."/>
            <person name="Yan Y."/>
            <person name="Sichtig H."/>
        </authorList>
    </citation>
    <scope>NUCLEOTIDE SEQUENCE [LARGE SCALE GENOMIC DNA]</scope>
    <source>
        <strain evidence="2 3">FDAARGOS_656</strain>
    </source>
</reference>
<keyword evidence="1" id="KW-0234">DNA repair</keyword>
<evidence type="ECO:0000256" key="1">
    <source>
        <dbReference type="RuleBase" id="RU368018"/>
    </source>
</evidence>
<dbReference type="PANTHER" id="PTHR20973:SF0">
    <property type="entry name" value="NON-STRUCTURAL MAINTENANCE OF CHROMOSOMES ELEMENT 1 HOMOLOG"/>
    <property type="match status" value="1"/>
</dbReference>
<gene>
    <name evidence="2" type="ORF">FOB64_006954</name>
</gene>
<dbReference type="GO" id="GO:0000724">
    <property type="term" value="P:double-strand break repair via homologous recombination"/>
    <property type="evidence" value="ECO:0007669"/>
    <property type="project" value="TreeGrafter"/>
</dbReference>
<dbReference type="Gene3D" id="1.10.10.10">
    <property type="entry name" value="Winged helix-like DNA-binding domain superfamily/Winged helix DNA-binding domain"/>
    <property type="match status" value="1"/>
</dbReference>